<dbReference type="SUPFAM" id="SSF143011">
    <property type="entry name" value="RelE-like"/>
    <property type="match status" value="1"/>
</dbReference>
<dbReference type="AlphaFoldDB" id="A0A1F6G2R5"/>
<dbReference type="InterPro" id="IPR007712">
    <property type="entry name" value="RelE/ParE_toxin"/>
</dbReference>
<evidence type="ECO:0000256" key="1">
    <source>
        <dbReference type="ARBA" id="ARBA00022649"/>
    </source>
</evidence>
<keyword evidence="1" id="KW-1277">Toxin-antitoxin system</keyword>
<dbReference type="Gene3D" id="3.30.2310.20">
    <property type="entry name" value="RelE-like"/>
    <property type="match status" value="1"/>
</dbReference>
<gene>
    <name evidence="2" type="ORF">A3H16_02050</name>
</gene>
<sequence length="89" mass="10592">MSMRFPTHREFERQAKKLSLGVQDKLWKRIELLITDERNPLLNDHKLHHPFDGYSSINITGDWRLVYKKLDAQTFYLRAVGTHHQLFGS</sequence>
<dbReference type="InterPro" id="IPR035093">
    <property type="entry name" value="RelE/ParE_toxin_dom_sf"/>
</dbReference>
<dbReference type="InterPro" id="IPR004386">
    <property type="entry name" value="Toxin_YafQ-like"/>
</dbReference>
<reference evidence="2 3" key="1">
    <citation type="journal article" date="2016" name="Nat. Commun.">
        <title>Thousands of microbial genomes shed light on interconnected biogeochemical processes in an aquifer system.</title>
        <authorList>
            <person name="Anantharaman K."/>
            <person name="Brown C.T."/>
            <person name="Hug L.A."/>
            <person name="Sharon I."/>
            <person name="Castelle C.J."/>
            <person name="Probst A.J."/>
            <person name="Thomas B.C."/>
            <person name="Singh A."/>
            <person name="Wilkins M.J."/>
            <person name="Karaoz U."/>
            <person name="Brodie E.L."/>
            <person name="Williams K.H."/>
            <person name="Hubbard S.S."/>
            <person name="Banfield J.F."/>
        </authorList>
    </citation>
    <scope>NUCLEOTIDE SEQUENCE [LARGE SCALE GENOMIC DNA]</scope>
</reference>
<dbReference type="Pfam" id="PF15738">
    <property type="entry name" value="YafQ_toxin"/>
    <property type="match status" value="1"/>
</dbReference>
<evidence type="ECO:0008006" key="4">
    <source>
        <dbReference type="Google" id="ProtNLM"/>
    </source>
</evidence>
<organism evidence="2 3">
    <name type="scientific">Candidatus Kaiserbacteria bacterium RIFCSPLOWO2_12_FULL_53_8</name>
    <dbReference type="NCBI Taxonomy" id="1798529"/>
    <lineage>
        <taxon>Bacteria</taxon>
        <taxon>Candidatus Kaiseribacteriota</taxon>
    </lineage>
</organism>
<dbReference type="Proteomes" id="UP000178601">
    <property type="component" value="Unassembled WGS sequence"/>
</dbReference>
<dbReference type="EMBL" id="MFMQ01000002">
    <property type="protein sequence ID" value="OGG92375.1"/>
    <property type="molecule type" value="Genomic_DNA"/>
</dbReference>
<name>A0A1F6G2R5_9BACT</name>
<protein>
    <recommendedName>
        <fullName evidence="4">Addiction module toxin RelE</fullName>
    </recommendedName>
</protein>
<proteinExistence type="predicted"/>
<evidence type="ECO:0000313" key="3">
    <source>
        <dbReference type="Proteomes" id="UP000178601"/>
    </source>
</evidence>
<evidence type="ECO:0000313" key="2">
    <source>
        <dbReference type="EMBL" id="OGG92375.1"/>
    </source>
</evidence>
<accession>A0A1F6G2R5</accession>
<dbReference type="NCBIfam" id="TIGR02385">
    <property type="entry name" value="RelE_StbE"/>
    <property type="match status" value="1"/>
</dbReference>
<comment type="caution">
    <text evidence="2">The sequence shown here is derived from an EMBL/GenBank/DDBJ whole genome shotgun (WGS) entry which is preliminary data.</text>
</comment>